<evidence type="ECO:0000313" key="3">
    <source>
        <dbReference type="EMBL" id="QWZ06862.1"/>
    </source>
</evidence>
<feature type="domain" description="M23ase beta-sheet core" evidence="2">
    <location>
        <begin position="182"/>
        <end position="276"/>
    </location>
</feature>
<evidence type="ECO:0000313" key="4">
    <source>
        <dbReference type="Proteomes" id="UP000683575"/>
    </source>
</evidence>
<dbReference type="RefSeq" id="WP_216938167.1">
    <property type="nucleotide sequence ID" value="NZ_CP077062.1"/>
</dbReference>
<protein>
    <submittedName>
        <fullName evidence="3">M23 family metallopeptidase</fullName>
    </submittedName>
</protein>
<feature type="compositionally biased region" description="Polar residues" evidence="1">
    <location>
        <begin position="16"/>
        <end position="25"/>
    </location>
</feature>
<dbReference type="GO" id="GO:0004222">
    <property type="term" value="F:metalloendopeptidase activity"/>
    <property type="evidence" value="ECO:0007669"/>
    <property type="project" value="TreeGrafter"/>
</dbReference>
<dbReference type="PANTHER" id="PTHR21666">
    <property type="entry name" value="PEPTIDASE-RELATED"/>
    <property type="match status" value="1"/>
</dbReference>
<feature type="compositionally biased region" description="Low complexity" evidence="1">
    <location>
        <begin position="89"/>
        <end position="103"/>
    </location>
</feature>
<dbReference type="KEGG" id="nps:KRR39_15205"/>
<dbReference type="FunFam" id="2.70.70.10:FF:000013">
    <property type="entry name" value="Peptidase family M23"/>
    <property type="match status" value="1"/>
</dbReference>
<gene>
    <name evidence="3" type="ORF">KRR39_15205</name>
</gene>
<reference evidence="3" key="1">
    <citation type="submission" date="2021-06" db="EMBL/GenBank/DDBJ databases">
        <title>Complete genome sequence of Nocardioides sp. G188.</title>
        <authorList>
            <person name="Im W.-T."/>
        </authorList>
    </citation>
    <scope>NUCLEOTIDE SEQUENCE</scope>
    <source>
        <strain evidence="3">G188</strain>
    </source>
</reference>
<keyword evidence="4" id="KW-1185">Reference proteome</keyword>
<feature type="compositionally biased region" description="Basic residues" evidence="1">
    <location>
        <begin position="1"/>
        <end position="10"/>
    </location>
</feature>
<dbReference type="EMBL" id="CP077062">
    <property type="protein sequence ID" value="QWZ06862.1"/>
    <property type="molecule type" value="Genomic_DNA"/>
</dbReference>
<dbReference type="InterPro" id="IPR016047">
    <property type="entry name" value="M23ase_b-sheet_dom"/>
</dbReference>
<sequence>MSTAGKRRKPGRSEQRATPSTSAKVRSTHGGLRKTLIPGIPSAPTLIGATALLLAAAGAVTVSAPDSGSRLASGNVQRLSGQASVLSGASSISSNSSLSGRARAVSRDSQREALQDAADEDLQAAAEKQAKERNAALAALAASAEKQASLIAKNAWQTPVAPGAYHLTSRFGDCSTLWSHCHTGLDFAAPSGTPVHAVTGGTVSQTGYAGAYGNQTIVTLEDGTEMWYCHQTTIGVSPGQKIRAGEVIGTVGSTGNTTGPHLHLEVRPGAGDPVDPFAALVAHGIQP</sequence>
<dbReference type="InterPro" id="IPR050570">
    <property type="entry name" value="Cell_wall_metabolism_enzyme"/>
</dbReference>
<evidence type="ECO:0000259" key="2">
    <source>
        <dbReference type="Pfam" id="PF01551"/>
    </source>
</evidence>
<dbReference type="Pfam" id="PF01551">
    <property type="entry name" value="Peptidase_M23"/>
    <property type="match status" value="1"/>
</dbReference>
<dbReference type="AlphaFoldDB" id="A0A975XYY1"/>
<accession>A0A975XYY1</accession>
<name>A0A975XYY1_9ACTN</name>
<feature type="region of interest" description="Disordered" evidence="1">
    <location>
        <begin position="1"/>
        <end position="39"/>
    </location>
</feature>
<feature type="region of interest" description="Disordered" evidence="1">
    <location>
        <begin position="89"/>
        <end position="110"/>
    </location>
</feature>
<dbReference type="Proteomes" id="UP000683575">
    <property type="component" value="Chromosome"/>
</dbReference>
<organism evidence="3 4">
    <name type="scientific">Nocardioides panacis</name>
    <dbReference type="NCBI Taxonomy" id="2849501"/>
    <lineage>
        <taxon>Bacteria</taxon>
        <taxon>Bacillati</taxon>
        <taxon>Actinomycetota</taxon>
        <taxon>Actinomycetes</taxon>
        <taxon>Propionibacteriales</taxon>
        <taxon>Nocardioidaceae</taxon>
        <taxon>Nocardioides</taxon>
    </lineage>
</organism>
<proteinExistence type="predicted"/>
<dbReference type="CDD" id="cd12797">
    <property type="entry name" value="M23_peptidase"/>
    <property type="match status" value="1"/>
</dbReference>
<dbReference type="PANTHER" id="PTHR21666:SF270">
    <property type="entry name" value="MUREIN HYDROLASE ACTIVATOR ENVC"/>
    <property type="match status" value="1"/>
</dbReference>
<evidence type="ECO:0000256" key="1">
    <source>
        <dbReference type="SAM" id="MobiDB-lite"/>
    </source>
</evidence>